<protein>
    <recommendedName>
        <fullName evidence="3">TmcB/TmcC TPR repeats domain-containing protein</fullName>
    </recommendedName>
</protein>
<gene>
    <name evidence="4" type="ORF">EZS28_001541</name>
</gene>
<feature type="transmembrane region" description="Helical" evidence="2">
    <location>
        <begin position="132"/>
        <end position="157"/>
    </location>
</feature>
<keyword evidence="2" id="KW-1133">Transmembrane helix</keyword>
<feature type="transmembrane region" description="Helical" evidence="2">
    <location>
        <begin position="703"/>
        <end position="725"/>
    </location>
</feature>
<dbReference type="InterPro" id="IPR057352">
    <property type="entry name" value="TPR_TmcB/C"/>
</dbReference>
<name>A0A5J4X7V5_9EUKA</name>
<evidence type="ECO:0000256" key="1">
    <source>
        <dbReference type="SAM" id="MobiDB-lite"/>
    </source>
</evidence>
<organism evidence="4 5">
    <name type="scientific">Streblomastix strix</name>
    <dbReference type="NCBI Taxonomy" id="222440"/>
    <lineage>
        <taxon>Eukaryota</taxon>
        <taxon>Metamonada</taxon>
        <taxon>Preaxostyla</taxon>
        <taxon>Oxymonadida</taxon>
        <taxon>Streblomastigidae</taxon>
        <taxon>Streblomastix</taxon>
    </lineage>
</organism>
<feature type="transmembrane region" description="Helical" evidence="2">
    <location>
        <begin position="198"/>
        <end position="217"/>
    </location>
</feature>
<feature type="transmembrane region" description="Helical" evidence="2">
    <location>
        <begin position="41"/>
        <end position="69"/>
    </location>
</feature>
<dbReference type="Pfam" id="PF25474">
    <property type="entry name" value="TPR_TmcB"/>
    <property type="match status" value="1"/>
</dbReference>
<feature type="domain" description="TmcB/TmcC TPR repeats" evidence="3">
    <location>
        <begin position="536"/>
        <end position="609"/>
    </location>
</feature>
<dbReference type="EMBL" id="SNRW01000162">
    <property type="protein sequence ID" value="KAA6402932.1"/>
    <property type="molecule type" value="Genomic_DNA"/>
</dbReference>
<evidence type="ECO:0000313" key="5">
    <source>
        <dbReference type="Proteomes" id="UP000324800"/>
    </source>
</evidence>
<accession>A0A5J4X7V5</accession>
<feature type="transmembrane region" description="Helical" evidence="2">
    <location>
        <begin position="270"/>
        <end position="296"/>
    </location>
</feature>
<keyword evidence="2" id="KW-0472">Membrane</keyword>
<evidence type="ECO:0000256" key="2">
    <source>
        <dbReference type="SAM" id="Phobius"/>
    </source>
</evidence>
<feature type="transmembrane region" description="Helical" evidence="2">
    <location>
        <begin position="81"/>
        <end position="102"/>
    </location>
</feature>
<keyword evidence="2" id="KW-0812">Transmembrane</keyword>
<dbReference type="Proteomes" id="UP000324800">
    <property type="component" value="Unassembled WGS sequence"/>
</dbReference>
<evidence type="ECO:0000259" key="3">
    <source>
        <dbReference type="Pfam" id="PF25474"/>
    </source>
</evidence>
<feature type="region of interest" description="Disordered" evidence="1">
    <location>
        <begin position="316"/>
        <end position="345"/>
    </location>
</feature>
<sequence length="771" mass="88030">MTFQWYFLPLKRSDVSFTGFNYVLKVIGLYFDPSFYLQSHISFIVIYAIVTSLIVLTIAHHFSAFLLFIKETKIPDELQSIVKLLCIIVIHAISTPMLSILAKPILCLLSKNKDDLNPSLNLSHCNYKPSSIIYTIIGLIFIIILLIYGSLFTFFIFHTDLEKPQVNDQRKGIFSSFCFLITGMTVVLQTFIVEISPIASSIIQIIVFIGLGIYVILDQPYIMTFGNQVHSELLLIASSGGITSICLSGLNKLAYLGHLNIEKGIKLVGWLQVIGANMILYLSMFGFVILFGWIVIVKSISKQGLLSPILQSEPKQQPKVNQPKIQSKVSTPRNQSKNSTPRNSAIKESQPVLYNRLPSGVVRISHPNIQWSLSPLLATPSVVHSVFKDFKTPSELEKGMRYMQLEEISVNARIRSFTLAVLLKALKDNEFEYSAEMNVTAALFMQKFKPSRDKVISLLRRATQMFPGWTNRWIIFRMMRDIEEEDMNQQNQVKVGFGALSISSQVENAHSMQVRLQFGQTNYELAKAYLLQTVQLIMRRNVDVDRIMFNFERAADKTLKALEAYFKLLDDHPNNPSILRHVSVLVKDLYNDTQASECLFSEADRIEEQVLALSERIRRNKLTFDKQKDQSPRNQESYRNQDEQKTLQNDFLASLVRKKFKGNGGMVEQYLQQYKDASNRDPKSTMNVSTIDDKQLTDKSMQIIVSLLYLSLFVFMALIIFAYIFTINRFSDSINQTHGGIRAIQIAESICQALDVLTYHMFYVLLIDNDV</sequence>
<comment type="caution">
    <text evidence="4">The sequence shown here is derived from an EMBL/GenBank/DDBJ whole genome shotgun (WGS) entry which is preliminary data.</text>
</comment>
<feature type="region of interest" description="Disordered" evidence="1">
    <location>
        <begin position="623"/>
        <end position="643"/>
    </location>
</feature>
<feature type="transmembrane region" description="Helical" evidence="2">
    <location>
        <begin position="173"/>
        <end position="192"/>
    </location>
</feature>
<proteinExistence type="predicted"/>
<evidence type="ECO:0000313" key="4">
    <source>
        <dbReference type="EMBL" id="KAA6402932.1"/>
    </source>
</evidence>
<dbReference type="AlphaFoldDB" id="A0A5J4X7V5"/>
<reference evidence="4 5" key="1">
    <citation type="submission" date="2019-03" db="EMBL/GenBank/DDBJ databases">
        <title>Single cell metagenomics reveals metabolic interactions within the superorganism composed of flagellate Streblomastix strix and complex community of Bacteroidetes bacteria on its surface.</title>
        <authorList>
            <person name="Treitli S.C."/>
            <person name="Kolisko M."/>
            <person name="Husnik F."/>
            <person name="Keeling P."/>
            <person name="Hampl V."/>
        </authorList>
    </citation>
    <scope>NUCLEOTIDE SEQUENCE [LARGE SCALE GENOMIC DNA]</scope>
    <source>
        <strain evidence="4">ST1C</strain>
    </source>
</reference>